<dbReference type="InterPro" id="IPR005552">
    <property type="entry name" value="Scramblase"/>
</dbReference>
<dbReference type="PANTHER" id="PTHR23248:SF9">
    <property type="entry name" value="PHOSPHOLIPID SCRAMBLASE"/>
    <property type="match status" value="1"/>
</dbReference>
<sequence length="239" mass="27675">MAEEKQQIIETQPCKQNAEEFPNSSLNLTAHNDILVHQLLDVVEVIFAWSRISRYQILDADDNQLLYVYEVADCYGRQCFSGLREFKLKITVDDNVLYSVYRPKRCTSRCCFMCCQLQQLDILNSTGAQIASVHEKWSCLKPIFHINDKDNELLYIIEGSSCHCRLGSDIKFQVLTTSGEVISTITRIWSGCRDCIGAVDDFKINFNEGLTNEERWLILCASFLIDANYFQKHSRLCWW</sequence>
<dbReference type="GO" id="GO:0005886">
    <property type="term" value="C:plasma membrane"/>
    <property type="evidence" value="ECO:0007669"/>
    <property type="project" value="TreeGrafter"/>
</dbReference>
<dbReference type="PANTHER" id="PTHR23248">
    <property type="entry name" value="PHOSPHOLIPID SCRAMBLASE-RELATED"/>
    <property type="match status" value="1"/>
</dbReference>
<dbReference type="Proteomes" id="UP000030746">
    <property type="component" value="Unassembled WGS sequence"/>
</dbReference>
<evidence type="ECO:0000313" key="4">
    <source>
        <dbReference type="Proteomes" id="UP000030746"/>
    </source>
</evidence>
<evidence type="ECO:0000313" key="3">
    <source>
        <dbReference type="EMBL" id="ESO93145.1"/>
    </source>
</evidence>
<keyword evidence="2" id="KW-0564">Palmitate</keyword>
<accession>V4ADE4</accession>
<dbReference type="KEGG" id="lgi:LOTGIDRAFT_232864"/>
<dbReference type="OMA" id="WERSNRY"/>
<dbReference type="RefSeq" id="XP_009056344.1">
    <property type="nucleotide sequence ID" value="XM_009058096.1"/>
</dbReference>
<organism evidence="3 4">
    <name type="scientific">Lottia gigantea</name>
    <name type="common">Giant owl limpet</name>
    <dbReference type="NCBI Taxonomy" id="225164"/>
    <lineage>
        <taxon>Eukaryota</taxon>
        <taxon>Metazoa</taxon>
        <taxon>Spiralia</taxon>
        <taxon>Lophotrochozoa</taxon>
        <taxon>Mollusca</taxon>
        <taxon>Gastropoda</taxon>
        <taxon>Patellogastropoda</taxon>
        <taxon>Lottioidea</taxon>
        <taxon>Lottiidae</taxon>
        <taxon>Lottia</taxon>
    </lineage>
</organism>
<dbReference type="GeneID" id="20249068"/>
<keyword evidence="2" id="KW-0449">Lipoprotein</keyword>
<evidence type="ECO:0000256" key="2">
    <source>
        <dbReference type="RuleBase" id="RU363116"/>
    </source>
</evidence>
<dbReference type="HOGENOM" id="CLU_053024_2_2_1"/>
<keyword evidence="4" id="KW-1185">Reference proteome</keyword>
<dbReference type="Pfam" id="PF03803">
    <property type="entry name" value="Scramblase"/>
    <property type="match status" value="1"/>
</dbReference>
<evidence type="ECO:0000256" key="1">
    <source>
        <dbReference type="ARBA" id="ARBA00005350"/>
    </source>
</evidence>
<name>V4ADE4_LOTGI</name>
<dbReference type="OrthoDB" id="191150at2759"/>
<dbReference type="EMBL" id="KB201977">
    <property type="protein sequence ID" value="ESO93145.1"/>
    <property type="molecule type" value="Genomic_DNA"/>
</dbReference>
<comment type="similarity">
    <text evidence="1 2">Belongs to the phospholipid scramblase family.</text>
</comment>
<gene>
    <name evidence="3" type="ORF">LOTGIDRAFT_232864</name>
</gene>
<dbReference type="GO" id="GO:0017128">
    <property type="term" value="F:phospholipid scramblase activity"/>
    <property type="evidence" value="ECO:0007669"/>
    <property type="project" value="InterPro"/>
</dbReference>
<dbReference type="AlphaFoldDB" id="V4ADE4"/>
<reference evidence="3 4" key="1">
    <citation type="journal article" date="2013" name="Nature">
        <title>Insights into bilaterian evolution from three spiralian genomes.</title>
        <authorList>
            <person name="Simakov O."/>
            <person name="Marletaz F."/>
            <person name="Cho S.J."/>
            <person name="Edsinger-Gonzales E."/>
            <person name="Havlak P."/>
            <person name="Hellsten U."/>
            <person name="Kuo D.H."/>
            <person name="Larsson T."/>
            <person name="Lv J."/>
            <person name="Arendt D."/>
            <person name="Savage R."/>
            <person name="Osoegawa K."/>
            <person name="de Jong P."/>
            <person name="Grimwood J."/>
            <person name="Chapman J.A."/>
            <person name="Shapiro H."/>
            <person name="Aerts A."/>
            <person name="Otillar R.P."/>
            <person name="Terry A.Y."/>
            <person name="Boore J.L."/>
            <person name="Grigoriev I.V."/>
            <person name="Lindberg D.R."/>
            <person name="Seaver E.C."/>
            <person name="Weisblat D.A."/>
            <person name="Putnam N.H."/>
            <person name="Rokhsar D.S."/>
        </authorList>
    </citation>
    <scope>NUCLEOTIDE SEQUENCE [LARGE SCALE GENOMIC DNA]</scope>
</reference>
<comment type="cofactor">
    <cofactor evidence="2">
        <name>Ca(2+)</name>
        <dbReference type="ChEBI" id="CHEBI:29108"/>
    </cofactor>
</comment>
<protein>
    <recommendedName>
        <fullName evidence="2">Phospholipid scramblase</fullName>
    </recommendedName>
</protein>
<comment type="function">
    <text evidence="2">May mediate accelerated ATP-independent bidirectional transbilayer migration of phospholipids upon binding calcium ions that results in a loss of phospholipid asymmetry in the plasma membrane.</text>
</comment>
<dbReference type="CTD" id="20249068"/>
<keyword evidence="2" id="KW-0106">Calcium</keyword>
<proteinExistence type="inferred from homology"/>